<dbReference type="InterPro" id="IPR028059">
    <property type="entry name" value="SWM_rpt"/>
</dbReference>
<evidence type="ECO:0000256" key="1">
    <source>
        <dbReference type="ARBA" id="ARBA00022729"/>
    </source>
</evidence>
<evidence type="ECO:0000313" key="4">
    <source>
        <dbReference type="Proteomes" id="UP000838686"/>
    </source>
</evidence>
<dbReference type="NCBIfam" id="TIGR02059">
    <property type="entry name" value="swm_rep_I"/>
    <property type="match status" value="4"/>
</dbReference>
<evidence type="ECO:0000313" key="3">
    <source>
        <dbReference type="EMBL" id="CAH1193073.1"/>
    </source>
</evidence>
<feature type="domain" description="SLH" evidence="2">
    <location>
        <begin position="1400"/>
        <end position="1461"/>
    </location>
</feature>
<comment type="caution">
    <text evidence="3">The sequence shown here is derived from an EMBL/GenBank/DDBJ whole genome shotgun (WGS) entry which is preliminary data.</text>
</comment>
<reference evidence="3" key="1">
    <citation type="submission" date="2022-01" db="EMBL/GenBank/DDBJ databases">
        <authorList>
            <person name="Criscuolo A."/>
        </authorList>
    </citation>
    <scope>NUCLEOTIDE SEQUENCE</scope>
    <source>
        <strain evidence="3">CIP111893</strain>
    </source>
</reference>
<evidence type="ECO:0000259" key="2">
    <source>
        <dbReference type="PROSITE" id="PS51272"/>
    </source>
</evidence>
<accession>A0ABN8FZ53</accession>
<dbReference type="Pfam" id="PF13205">
    <property type="entry name" value="Big_5"/>
    <property type="match status" value="5"/>
</dbReference>
<keyword evidence="1" id="KW-0732">Signal</keyword>
<dbReference type="InterPro" id="IPR051465">
    <property type="entry name" value="Cell_Envelope_Struct_Comp"/>
</dbReference>
<dbReference type="Pfam" id="PF13753">
    <property type="entry name" value="SWM_repeat"/>
    <property type="match status" value="3"/>
</dbReference>
<dbReference type="Proteomes" id="UP000838686">
    <property type="component" value="Unassembled WGS sequence"/>
</dbReference>
<dbReference type="PANTHER" id="PTHR43308">
    <property type="entry name" value="OUTER MEMBRANE PROTEIN ALPHA-RELATED"/>
    <property type="match status" value="1"/>
</dbReference>
<dbReference type="Gene3D" id="2.60.40.1220">
    <property type="match status" value="4"/>
</dbReference>
<dbReference type="InterPro" id="IPR011801">
    <property type="entry name" value="Swm_rep_I_cyn"/>
</dbReference>
<organism evidence="3 4">
    <name type="scientific">Paenibacillus plantiphilus</name>
    <dbReference type="NCBI Taxonomy" id="2905650"/>
    <lineage>
        <taxon>Bacteria</taxon>
        <taxon>Bacillati</taxon>
        <taxon>Bacillota</taxon>
        <taxon>Bacilli</taxon>
        <taxon>Bacillales</taxon>
        <taxon>Paenibacillaceae</taxon>
        <taxon>Paenibacillus</taxon>
    </lineage>
</organism>
<dbReference type="InterPro" id="IPR001119">
    <property type="entry name" value="SLH_dom"/>
</dbReference>
<keyword evidence="4" id="KW-1185">Reference proteome</keyword>
<sequence length="1461" mass="152729">MLIRNRSMSFLLAVLLIVQIGIGSLLTDPAQVSAATSGPAILAKSPSSGAGNVAPNSPLIITFDENVSKGTGSAAITIRRFDNELFESYVVASDSRVSINATSRNLVTITPSKPFAVNERYYVVIDAGAFKNESNNANFNGLTSPADWNFRTVETLDTTAPVITGLNPGNGGTAVMGAPHTIQFDEPVYAASGTITVTNINQPSDSQIISTVSTNVSGNSTSTISFTLNNALKPSSTYEVLISNGAFQDLSGNKFAGVSSSQWRFATSAPPLGAVSLQPADDAYNVSISSNFVLTFPVHVAVHTGNIRINNISDNSTVQTINVNSSYVTVSGGVVTINPPSDLAGKRGYYILIDPGAFKDASNGALLFEGISAANVWNFETDHGDDNTPPTLVGERKPGNIQTSPTLDMELNFSEPVYVGSGNIVIKSSNDAIVASIPVTSTKLTGGGTTKIAVKDTSVAFVNNSKYYIQIDGQAFQDARGNKFAGITGKSDWEFTVTQDTEKPAVISLSPLNNSKDAATSGLVLEALFNEQIQLGTAPTVPSVTIKRASGTDNSPITTKLAIDPQNTRKLVITPDSALAAYTDYYVEITEGTVTDIAGNKFDGILNRAQWTFKTVNSTSGAPVLSKSEILGNSKIVLTFNEGLDANSVPVPANFYVTVNGAGRSVASVQVSGQTVTLTLQGTVSAGQVVKLSYSPGAKPIQDTTGTAAASILNRDITNSPDNTLPRQLSGIVSGNTIILTMSEEIEQVTSNANSQFSVYLGGSYRSVTNLSSSSSTLFITFNGNAVATNETVSLSYSAGSYPVKDPAGNKLASFSSFQIQNGQDTIAPVLQSMTVLSNQITLVYNESINPALLPPTSAFSVTVNGVARGVSSVSISGTHVILNLASAVSSSDYVIVSYSIKSPAFSDFGGNPAPAFTNMTAGGGSGGSYITFSGAIAKAGTITISFSEGLNSSYVPSSSQFSVKVNNVTRPISSISINGSSVILNLYTPVAIGDTVKISYSAAGVTLRGTGGVQVNSFTDINAANQTSWTDNAGGDFEAATGGGLSIKKSAATTTSAISPAGRSTTQYELSAEKITSAYSAIRSASGMQPRVVFTVPDSENAGMVALPLKALEDAKNAYPTASVAVIYKDTTYELPLSALDYRQLGQMMNAAAPVGQLIVSIDTNAIGMSSQLTAELNASNAQMQISPVSFELFVKSSGVTKSVDNLNGYVTRSIMTGSNLEARQIAVVWLDSQTGKLSYVPTKVTQESGKSLVTFKRKGNSVYAVVKGGVKYTDIAKHWGRNDILLMGNKYVVEGRTLTTFEPDKPVTRGEFAMFIAKGLGLSGDKQAAGKFKDVNTSTAMAAYIGAASNAGIVQGMTDGTFKPNSPVTREQMASMMVRAANAAGNQMKLSKSQSEVLKRFTDNKKIGTWAQGDVAKAVEAGIINGMAANSFGGKSNATRAQAAVMTKRLLVYLGFMDV</sequence>
<proteinExistence type="predicted"/>
<feature type="domain" description="SLH" evidence="2">
    <location>
        <begin position="1269"/>
        <end position="1329"/>
    </location>
</feature>
<feature type="domain" description="SLH" evidence="2">
    <location>
        <begin position="1330"/>
        <end position="1393"/>
    </location>
</feature>
<dbReference type="InterPro" id="IPR014755">
    <property type="entry name" value="Cu-Rt/internalin_Ig-like"/>
</dbReference>
<gene>
    <name evidence="3" type="ORF">PAECIP111893_00380</name>
</gene>
<dbReference type="Pfam" id="PF00395">
    <property type="entry name" value="SLH"/>
    <property type="match status" value="3"/>
</dbReference>
<protein>
    <recommendedName>
        <fullName evidence="2">SLH domain-containing protein</fullName>
    </recommendedName>
</protein>
<dbReference type="EMBL" id="CAKMMF010000002">
    <property type="protein sequence ID" value="CAH1193073.1"/>
    <property type="molecule type" value="Genomic_DNA"/>
</dbReference>
<dbReference type="PROSITE" id="PS51272">
    <property type="entry name" value="SLH"/>
    <property type="match status" value="3"/>
</dbReference>
<name>A0ABN8FZ53_9BACL</name>
<dbReference type="PANTHER" id="PTHR43308:SF5">
    <property type="entry name" value="S-LAYER PROTEIN _ PEPTIDOGLYCAN ENDO-BETA-N-ACETYLGLUCOSAMINIDASE"/>
    <property type="match status" value="1"/>
</dbReference>
<dbReference type="InterPro" id="IPR032812">
    <property type="entry name" value="SbsA_Ig"/>
</dbReference>